<comment type="similarity">
    <text evidence="1">Belongs to the short-chain dehydrogenases/reductases (SDR) family.</text>
</comment>
<dbReference type="PANTHER" id="PTHR42879">
    <property type="entry name" value="3-OXOACYL-(ACYL-CARRIER-PROTEIN) REDUCTASE"/>
    <property type="match status" value="1"/>
</dbReference>
<dbReference type="GO" id="GO:0016491">
    <property type="term" value="F:oxidoreductase activity"/>
    <property type="evidence" value="ECO:0007669"/>
    <property type="project" value="UniProtKB-KW"/>
</dbReference>
<proteinExistence type="inferred from homology"/>
<name>A0A543CUI0_9ACTN</name>
<dbReference type="Pfam" id="PF13561">
    <property type="entry name" value="adh_short_C2"/>
    <property type="match status" value="1"/>
</dbReference>
<dbReference type="FunFam" id="3.40.50.720:FF:000173">
    <property type="entry name" value="3-oxoacyl-[acyl-carrier protein] reductase"/>
    <property type="match status" value="1"/>
</dbReference>
<evidence type="ECO:0000313" key="4">
    <source>
        <dbReference type="Proteomes" id="UP000316096"/>
    </source>
</evidence>
<dbReference type="RefSeq" id="WP_141960511.1">
    <property type="nucleotide sequence ID" value="NZ_VFOZ01000001.1"/>
</dbReference>
<dbReference type="EMBL" id="VFOZ01000001">
    <property type="protein sequence ID" value="TQM00737.1"/>
    <property type="molecule type" value="Genomic_DNA"/>
</dbReference>
<reference evidence="3 4" key="1">
    <citation type="submission" date="2019-06" db="EMBL/GenBank/DDBJ databases">
        <title>Sequencing the genomes of 1000 actinobacteria strains.</title>
        <authorList>
            <person name="Klenk H.-P."/>
        </authorList>
    </citation>
    <scope>NUCLEOTIDE SEQUENCE [LARGE SCALE GENOMIC DNA]</scope>
    <source>
        <strain evidence="3 4">DSM 102200</strain>
    </source>
</reference>
<dbReference type="PANTHER" id="PTHR42879:SF2">
    <property type="entry name" value="3-OXOACYL-[ACYL-CARRIER-PROTEIN] REDUCTASE FABG"/>
    <property type="match status" value="1"/>
</dbReference>
<dbReference type="Gene3D" id="3.40.50.720">
    <property type="entry name" value="NAD(P)-binding Rossmann-like Domain"/>
    <property type="match status" value="1"/>
</dbReference>
<dbReference type="OrthoDB" id="286404at2"/>
<keyword evidence="2" id="KW-0560">Oxidoreductase</keyword>
<dbReference type="Proteomes" id="UP000316096">
    <property type="component" value="Unassembled WGS sequence"/>
</dbReference>
<comment type="caution">
    <text evidence="3">The sequence shown here is derived from an EMBL/GenBank/DDBJ whole genome shotgun (WGS) entry which is preliminary data.</text>
</comment>
<dbReference type="InterPro" id="IPR050259">
    <property type="entry name" value="SDR"/>
</dbReference>
<dbReference type="AlphaFoldDB" id="A0A543CUI0"/>
<dbReference type="SUPFAM" id="SSF51735">
    <property type="entry name" value="NAD(P)-binding Rossmann-fold domains"/>
    <property type="match status" value="1"/>
</dbReference>
<evidence type="ECO:0000256" key="2">
    <source>
        <dbReference type="ARBA" id="ARBA00023002"/>
    </source>
</evidence>
<evidence type="ECO:0000313" key="3">
    <source>
        <dbReference type="EMBL" id="TQM00737.1"/>
    </source>
</evidence>
<dbReference type="InterPro" id="IPR002347">
    <property type="entry name" value="SDR_fam"/>
</dbReference>
<dbReference type="PRINTS" id="PR00081">
    <property type="entry name" value="GDHRDH"/>
</dbReference>
<sequence length="254" mass="26448">MTNVHQGGRVALITGASRGIGAAVARLLASRGMRVVVNYRSSRGEADDVVASIRSAGGQAMAVQGDVRDGSAVLGMVGQVRSAMGEVEVLVHNALIPYAIKSFDEISWDELGGKLEQEMRAAFLLTKAVVPGMTTRGYGRIVYLGTVLSRQPREGMIALGTSKAALGQFAHFVAQEVGPHGITVNVVAPGPVDETVTTDAALDQEHKERQAAQTAMGRIASPDDVARAVAFYAGDDSGFITGTTAPVNGGLVMD</sequence>
<dbReference type="InterPro" id="IPR036291">
    <property type="entry name" value="NAD(P)-bd_dom_sf"/>
</dbReference>
<organism evidence="3 4">
    <name type="scientific">Actinoallomurus bryophytorum</name>
    <dbReference type="NCBI Taxonomy" id="1490222"/>
    <lineage>
        <taxon>Bacteria</taxon>
        <taxon>Bacillati</taxon>
        <taxon>Actinomycetota</taxon>
        <taxon>Actinomycetes</taxon>
        <taxon>Streptosporangiales</taxon>
        <taxon>Thermomonosporaceae</taxon>
        <taxon>Actinoallomurus</taxon>
    </lineage>
</organism>
<gene>
    <name evidence="3" type="ORF">FB559_6458</name>
</gene>
<evidence type="ECO:0000256" key="1">
    <source>
        <dbReference type="ARBA" id="ARBA00006484"/>
    </source>
</evidence>
<protein>
    <submittedName>
        <fullName evidence="3">3-oxoacyl-[acyl-carrier protein] reductase</fullName>
    </submittedName>
</protein>
<accession>A0A543CUI0</accession>
<keyword evidence="4" id="KW-1185">Reference proteome</keyword>